<gene>
    <name evidence="12" type="primary">fliD</name>
    <name evidence="12" type="ORF">CAGA_16470</name>
</gene>
<feature type="compositionally biased region" description="Low complexity" evidence="9">
    <location>
        <begin position="1"/>
        <end position="19"/>
    </location>
</feature>
<evidence type="ECO:0000256" key="1">
    <source>
        <dbReference type="ARBA" id="ARBA00004365"/>
    </source>
</evidence>
<dbReference type="InterPro" id="IPR040026">
    <property type="entry name" value="FliD"/>
</dbReference>
<keyword evidence="12" id="KW-0282">Flagellum</keyword>
<evidence type="ECO:0000259" key="11">
    <source>
        <dbReference type="Pfam" id="PF07195"/>
    </source>
</evidence>
<comment type="similarity">
    <text evidence="2">Belongs to the FliD family.</text>
</comment>
<feature type="region of interest" description="Disordered" evidence="9">
    <location>
        <begin position="1"/>
        <end position="20"/>
    </location>
</feature>
<dbReference type="AlphaFoldDB" id="A0A4Z0YEK4"/>
<organism evidence="12 13">
    <name type="scientific">Caproiciproducens galactitolivorans</name>
    <dbReference type="NCBI Taxonomy" id="642589"/>
    <lineage>
        <taxon>Bacteria</taxon>
        <taxon>Bacillati</taxon>
        <taxon>Bacillota</taxon>
        <taxon>Clostridia</taxon>
        <taxon>Eubacteriales</taxon>
        <taxon>Acutalibacteraceae</taxon>
        <taxon>Caproiciproducens</taxon>
    </lineage>
</organism>
<protein>
    <recommendedName>
        <fullName evidence="7">Filament cap protein</fullName>
    </recommendedName>
    <alternativeName>
        <fullName evidence="6">Flagellar cap protein</fullName>
    </alternativeName>
</protein>
<evidence type="ECO:0000256" key="5">
    <source>
        <dbReference type="ARBA" id="ARBA00023143"/>
    </source>
</evidence>
<dbReference type="GO" id="GO:0009421">
    <property type="term" value="C:bacterial-type flagellum filament cap"/>
    <property type="evidence" value="ECO:0007669"/>
    <property type="project" value="InterPro"/>
</dbReference>
<comment type="caution">
    <text evidence="12">The sequence shown here is derived from an EMBL/GenBank/DDBJ whole genome shotgun (WGS) entry which is preliminary data.</text>
</comment>
<dbReference type="InterPro" id="IPR003481">
    <property type="entry name" value="FliD_N"/>
</dbReference>
<evidence type="ECO:0000256" key="6">
    <source>
        <dbReference type="ARBA" id="ARBA00033074"/>
    </source>
</evidence>
<dbReference type="Pfam" id="PF07195">
    <property type="entry name" value="FliD_C"/>
    <property type="match status" value="1"/>
</dbReference>
<dbReference type="PANTHER" id="PTHR30288:SF0">
    <property type="entry name" value="FLAGELLAR HOOK-ASSOCIATED PROTEIN 2"/>
    <property type="match status" value="1"/>
</dbReference>
<evidence type="ECO:0000256" key="2">
    <source>
        <dbReference type="ARBA" id="ARBA00009764"/>
    </source>
</evidence>
<dbReference type="GO" id="GO:0007155">
    <property type="term" value="P:cell adhesion"/>
    <property type="evidence" value="ECO:0007669"/>
    <property type="project" value="InterPro"/>
</dbReference>
<evidence type="ECO:0000313" key="12">
    <source>
        <dbReference type="EMBL" id="TGJ76186.1"/>
    </source>
</evidence>
<feature type="domain" description="Flagellar hook-associated protein 2 C-terminal" evidence="11">
    <location>
        <begin position="631"/>
        <end position="903"/>
    </location>
</feature>
<dbReference type="RefSeq" id="WP_243112995.1">
    <property type="nucleotide sequence ID" value="NZ_JAJUFJ010000003.1"/>
</dbReference>
<evidence type="ECO:0000256" key="3">
    <source>
        <dbReference type="ARBA" id="ARBA00011255"/>
    </source>
</evidence>
<evidence type="ECO:0000256" key="8">
    <source>
        <dbReference type="SAM" id="Coils"/>
    </source>
</evidence>
<dbReference type="EMBL" id="SRMQ01000007">
    <property type="protein sequence ID" value="TGJ76186.1"/>
    <property type="molecule type" value="Genomic_DNA"/>
</dbReference>
<sequence>MIVSKSNSSSSATTTSSNKRLSGLVSGLDTDELVKQLSSGTQSKIDKQLQNKQIAQWRQESYREVIKALSEFQAKYLSTTTSSSILNRNFFTSTSIKNSSTFLNVTGSATAAKNMLVTQITQLAQQASFTSMHKVSKQAIKTGSISASWLPSNVAGNTMVINYDGKDYQLTLDSTLTFNPGDDVSKITDALNDAIAGTNELAGNVSFSVDADGKVTLTKTGSATGNITIKDGTATLLAGLGLEKNSSAATQITGSTAPDTDFFFQNTLTTGSTLNIKIGSTDYTLTIPKDTKIPSDSATAANTLQEVLKEAIQKNTDSSGTATDLKDKLDVTVSEDGTVSFFTKDGVSENLSITGGSQNLLEGLGLRSGDTISTSGTVDRTKLVSKYLGDTLAGSTLTFSLDGVKKYITFDISDLNSADNDYSTPEKLQAYLQKKLTAEFGTAKDADGNTVSKVQVSIDSGSLSFSTYKDSKQNGIAVSTSVLSLETCDKSGILGINGALKVYAGETNRINTNKTLEDIQADLSTSLTASDDGTYGIIINDQKFTFKKTDTIDTIIKTINSDTHANVNISYSSVNDSFTITAKSGGSSSRVDVQNIDGKCNLANVLFGTVPTKDADGNYIENSSAYSLTKGQDAKMTVSFDGNANNAIEITRSENKFTLDGVDFELLGITDSTVSATNPIKFTVNSETDKLYEKIKDFVDDYNSIITLCTTKINERQSADDKYLPLTDAQKAEMTETQIKEYEKKAKVGILNSDSLLMNLCLNLRKAMTDQVDSVKSSLYEIGISTKANDYSGNGLLTIDEDKLKAALTNDPDKVASLFTDSNGVATKVQNVINDNIKTTGGDGLLVAKAGLENSTKYDNSTLTQEISSYTQKIKELKTRLKTEQDRYYAKFTKLEQYISRMNTQASMFFDYGTSS</sequence>
<keyword evidence="12" id="KW-0966">Cell projection</keyword>
<dbReference type="InterPro" id="IPR010809">
    <property type="entry name" value="FliD_C"/>
</dbReference>
<keyword evidence="13" id="KW-1185">Reference proteome</keyword>
<evidence type="ECO:0000259" key="10">
    <source>
        <dbReference type="Pfam" id="PF02465"/>
    </source>
</evidence>
<proteinExistence type="inferred from homology"/>
<keyword evidence="4 8" id="KW-0175">Coiled coil</keyword>
<keyword evidence="12" id="KW-0969">Cilium</keyword>
<comment type="subcellular location">
    <subcellularLocation>
        <location evidence="1">Bacterial flagellum</location>
    </subcellularLocation>
</comment>
<dbReference type="PANTHER" id="PTHR30288">
    <property type="entry name" value="FLAGELLAR CAP/ASSEMBLY PROTEIN FLID"/>
    <property type="match status" value="1"/>
</dbReference>
<evidence type="ECO:0000256" key="4">
    <source>
        <dbReference type="ARBA" id="ARBA00023054"/>
    </source>
</evidence>
<evidence type="ECO:0000256" key="9">
    <source>
        <dbReference type="SAM" id="MobiDB-lite"/>
    </source>
</evidence>
<feature type="domain" description="Flagellar hook-associated protein 2 N-terminal" evidence="10">
    <location>
        <begin position="26"/>
        <end position="126"/>
    </location>
</feature>
<keyword evidence="5" id="KW-0975">Bacterial flagellum</keyword>
<evidence type="ECO:0000313" key="13">
    <source>
        <dbReference type="Proteomes" id="UP000297714"/>
    </source>
</evidence>
<evidence type="ECO:0000256" key="7">
    <source>
        <dbReference type="ARBA" id="ARBA00033192"/>
    </source>
</evidence>
<dbReference type="Pfam" id="PF02465">
    <property type="entry name" value="FliD_N"/>
    <property type="match status" value="1"/>
</dbReference>
<accession>A0A4Z0YEK4</accession>
<dbReference type="GO" id="GO:0009424">
    <property type="term" value="C:bacterial-type flagellum hook"/>
    <property type="evidence" value="ECO:0007669"/>
    <property type="project" value="InterPro"/>
</dbReference>
<reference evidence="12 13" key="1">
    <citation type="submission" date="2019-04" db="EMBL/GenBank/DDBJ databases">
        <authorList>
            <person name="Poehlein A."/>
            <person name="Bengelsdorf F.R."/>
            <person name="Duerre P."/>
            <person name="Daniel R."/>
        </authorList>
    </citation>
    <scope>NUCLEOTIDE SEQUENCE [LARGE SCALE GENOMIC DNA]</scope>
    <source>
        <strain evidence="12 13">BS-1</strain>
    </source>
</reference>
<name>A0A4Z0YEK4_9FIRM</name>
<dbReference type="Proteomes" id="UP000297714">
    <property type="component" value="Unassembled WGS sequence"/>
</dbReference>
<feature type="coiled-coil region" evidence="8">
    <location>
        <begin position="860"/>
        <end position="887"/>
    </location>
</feature>
<comment type="subunit">
    <text evidence="3">Homopentamer.</text>
</comment>
<dbReference type="GO" id="GO:0071973">
    <property type="term" value="P:bacterial-type flagellum-dependent cell motility"/>
    <property type="evidence" value="ECO:0007669"/>
    <property type="project" value="TreeGrafter"/>
</dbReference>